<gene>
    <name evidence="3" type="ORF">BSAL_10215</name>
</gene>
<reference evidence="4" key="1">
    <citation type="submission" date="2015-09" db="EMBL/GenBank/DDBJ databases">
        <authorList>
            <consortium name="Pathogen Informatics"/>
        </authorList>
    </citation>
    <scope>NUCLEOTIDE SEQUENCE [LARGE SCALE GENOMIC DNA]</scope>
    <source>
        <strain evidence="4">Lake Konstanz</strain>
    </source>
</reference>
<feature type="transmembrane region" description="Helical" evidence="2">
    <location>
        <begin position="126"/>
        <end position="152"/>
    </location>
</feature>
<evidence type="ECO:0000256" key="1">
    <source>
        <dbReference type="SAM" id="MobiDB-lite"/>
    </source>
</evidence>
<evidence type="ECO:0000313" key="4">
    <source>
        <dbReference type="Proteomes" id="UP000051952"/>
    </source>
</evidence>
<keyword evidence="2 3" id="KW-0812">Transmembrane</keyword>
<dbReference type="Proteomes" id="UP000051952">
    <property type="component" value="Unassembled WGS sequence"/>
</dbReference>
<dbReference type="AlphaFoldDB" id="A0A0S4KI70"/>
<feature type="transmembrane region" description="Helical" evidence="2">
    <location>
        <begin position="67"/>
        <end position="86"/>
    </location>
</feature>
<proteinExistence type="predicted"/>
<keyword evidence="2" id="KW-1133">Transmembrane helix</keyword>
<feature type="compositionally biased region" description="Low complexity" evidence="1">
    <location>
        <begin position="12"/>
        <end position="44"/>
    </location>
</feature>
<dbReference type="VEuPathDB" id="TriTrypDB:BSAL_10215"/>
<organism evidence="3 4">
    <name type="scientific">Bodo saltans</name>
    <name type="common">Flagellated protozoan</name>
    <dbReference type="NCBI Taxonomy" id="75058"/>
    <lineage>
        <taxon>Eukaryota</taxon>
        <taxon>Discoba</taxon>
        <taxon>Euglenozoa</taxon>
        <taxon>Kinetoplastea</taxon>
        <taxon>Metakinetoplastina</taxon>
        <taxon>Eubodonida</taxon>
        <taxon>Bodonidae</taxon>
        <taxon>Bodo</taxon>
    </lineage>
</organism>
<keyword evidence="2" id="KW-0472">Membrane</keyword>
<feature type="transmembrane region" description="Helical" evidence="2">
    <location>
        <begin position="158"/>
        <end position="181"/>
    </location>
</feature>
<name>A0A0S4KI70_BODSA</name>
<evidence type="ECO:0000313" key="3">
    <source>
        <dbReference type="EMBL" id="CUI14669.1"/>
    </source>
</evidence>
<sequence length="293" mass="31370">VGARRGYTACDRSLGQSSSGSPSRRSRRGSAAASSCSSLSPQPSVRRWSGGRRFGPLFLPFRQRTHWFLLVDSSFAVITAVISGAASSVPGADACDAALWGGWLLVAAAAAQLVVHAVLRPMNCWFDLVVALLGDVLAVIGNLCAVLDAIAASTYLTLASSCVVLAASCFMIVVALAELILELLHRDSCQPSITQSRHNFMIQESVDVSHSSEQGGGILKPSAKPTLPSLEMKALLEMLRDGHTTITNVNSNLKHLIRLACKQEPEDAKGRDLWKERQVKDVVGKRTYTASVK</sequence>
<protein>
    <submittedName>
        <fullName evidence="3">Transmembrane protein, putative</fullName>
    </submittedName>
</protein>
<accession>A0A0S4KI70</accession>
<feature type="non-terminal residue" evidence="3">
    <location>
        <position position="1"/>
    </location>
</feature>
<feature type="transmembrane region" description="Helical" evidence="2">
    <location>
        <begin position="98"/>
        <end position="119"/>
    </location>
</feature>
<dbReference type="EMBL" id="CYKH01001520">
    <property type="protein sequence ID" value="CUI14669.1"/>
    <property type="molecule type" value="Genomic_DNA"/>
</dbReference>
<evidence type="ECO:0000256" key="2">
    <source>
        <dbReference type="SAM" id="Phobius"/>
    </source>
</evidence>
<keyword evidence="4" id="KW-1185">Reference proteome</keyword>
<feature type="region of interest" description="Disordered" evidence="1">
    <location>
        <begin position="1"/>
        <end position="46"/>
    </location>
</feature>